<gene>
    <name evidence="1" type="ORF">Nlim_2123</name>
</gene>
<evidence type="ECO:0000313" key="1">
    <source>
        <dbReference type="EMBL" id="EGG41049.1"/>
    </source>
</evidence>
<dbReference type="EMBL" id="AEGP01000067">
    <property type="protein sequence ID" value="EGG41049.1"/>
    <property type="molecule type" value="Genomic_DNA"/>
</dbReference>
<reference evidence="1" key="1">
    <citation type="journal article" date="2011" name="PLoS ONE">
        <title>Genome of a low-salinity ammonia-oxidizing archaeon determined by single-cell and metagenomic analysis.</title>
        <authorList>
            <person name="Blainey P.C."/>
            <person name="Mosier A.C."/>
            <person name="Potanina A."/>
            <person name="Francis C.A."/>
            <person name="Quake S.R."/>
        </authorList>
    </citation>
    <scope>NUCLEOTIDE SEQUENCE [LARGE SCALE GENOMIC DNA]</scope>
    <source>
        <strain evidence="1">SFB1</strain>
    </source>
</reference>
<accession>F3KNK8</accession>
<sequence>MDVTSLPISNSTYIVSATIPASFMQEPAIKYWLYITDDDQNTNESNQYTIGVKPTSVSNVLLEMDVPTVIQTGSTMRSEMYIKNDNSPSYGTVSLVVDGKLVSKKAQLFDAGQTHVTLEWNVPSGKVYSNHQLQGRVDLYDKTIATKPSIVHTYPRTIAISAYDMKPLEVLIKDDKVLADPALIYASDSNENIRFKVIDPEGRCVIGKSSECLIHDSTRANRGGLISVNYEDQILRVRYSGPDNPLERFSITSIDPLTEKWTVNLETSNGIIPNIDVLQDTFVKIKYRFHSETVTVKSN</sequence>
<dbReference type="AlphaFoldDB" id="F3KNK8"/>
<organism evidence="1">
    <name type="scientific">Candidatus Nitrosarchaeum limnium SFB1</name>
    <dbReference type="NCBI Taxonomy" id="886738"/>
    <lineage>
        <taxon>Archaea</taxon>
        <taxon>Nitrososphaerota</taxon>
        <taxon>Nitrososphaeria</taxon>
        <taxon>Nitrosopumilales</taxon>
        <taxon>Nitrosopumilaceae</taxon>
        <taxon>Nitrosarchaeum</taxon>
    </lineage>
</organism>
<name>F3KNK8_9ARCH</name>
<protein>
    <submittedName>
        <fullName evidence="1">Uncharacterized protein</fullName>
    </submittedName>
</protein>
<proteinExistence type="predicted"/>
<comment type="caution">
    <text evidence="1">The sequence shown here is derived from an EMBL/GenBank/DDBJ whole genome shotgun (WGS) entry which is preliminary data.</text>
</comment>
<dbReference type="HOGENOM" id="CLU_929388_0_0_2"/>
<dbReference type="Proteomes" id="UP000004348">
    <property type="component" value="Chromosome"/>
</dbReference>